<dbReference type="Pfam" id="PF01425">
    <property type="entry name" value="Amidase"/>
    <property type="match status" value="1"/>
</dbReference>
<comment type="similarity">
    <text evidence="1">Belongs to the amidase family.</text>
</comment>
<dbReference type="Proteomes" id="UP001597018">
    <property type="component" value="Unassembled WGS sequence"/>
</dbReference>
<dbReference type="Gene3D" id="3.90.1300.10">
    <property type="entry name" value="Amidase signature (AS) domain"/>
    <property type="match status" value="1"/>
</dbReference>
<dbReference type="EMBL" id="JBHTIW010000035">
    <property type="protein sequence ID" value="MFD0923467.1"/>
    <property type="molecule type" value="Genomic_DNA"/>
</dbReference>
<accession>A0ABW3FZV9</accession>
<proteinExistence type="inferred from homology"/>
<dbReference type="PROSITE" id="PS00571">
    <property type="entry name" value="AMIDASES"/>
    <property type="match status" value="1"/>
</dbReference>
<evidence type="ECO:0000313" key="3">
    <source>
        <dbReference type="EMBL" id="MFD0923467.1"/>
    </source>
</evidence>
<gene>
    <name evidence="3" type="ORF">ACFQ16_27295</name>
</gene>
<dbReference type="RefSeq" id="WP_263248672.1">
    <property type="nucleotide sequence ID" value="NZ_BAABLT010000041.1"/>
</dbReference>
<dbReference type="PANTHER" id="PTHR11895:SF7">
    <property type="entry name" value="GLUTAMYL-TRNA(GLN) AMIDOTRANSFERASE SUBUNIT A, MITOCHONDRIAL"/>
    <property type="match status" value="1"/>
</dbReference>
<keyword evidence="4" id="KW-1185">Reference proteome</keyword>
<comment type="caution">
    <text evidence="3">The sequence shown here is derived from an EMBL/GenBank/DDBJ whole genome shotgun (WGS) entry which is preliminary data.</text>
</comment>
<evidence type="ECO:0000256" key="1">
    <source>
        <dbReference type="ARBA" id="ARBA00009199"/>
    </source>
</evidence>
<dbReference type="InterPro" id="IPR020556">
    <property type="entry name" value="Amidase_CS"/>
</dbReference>
<dbReference type="InterPro" id="IPR000120">
    <property type="entry name" value="Amidase"/>
</dbReference>
<protein>
    <submittedName>
        <fullName evidence="3">Amidase</fullName>
    </submittedName>
</protein>
<organism evidence="3 4">
    <name type="scientific">Saccharopolyspora rosea</name>
    <dbReference type="NCBI Taxonomy" id="524884"/>
    <lineage>
        <taxon>Bacteria</taxon>
        <taxon>Bacillati</taxon>
        <taxon>Actinomycetota</taxon>
        <taxon>Actinomycetes</taxon>
        <taxon>Pseudonocardiales</taxon>
        <taxon>Pseudonocardiaceae</taxon>
        <taxon>Saccharopolyspora</taxon>
    </lineage>
</organism>
<evidence type="ECO:0000313" key="4">
    <source>
        <dbReference type="Proteomes" id="UP001597018"/>
    </source>
</evidence>
<feature type="domain" description="Amidase" evidence="2">
    <location>
        <begin position="30"/>
        <end position="455"/>
    </location>
</feature>
<dbReference type="PANTHER" id="PTHR11895">
    <property type="entry name" value="TRANSAMIDASE"/>
    <property type="match status" value="1"/>
</dbReference>
<dbReference type="SUPFAM" id="SSF75304">
    <property type="entry name" value="Amidase signature (AS) enzymes"/>
    <property type="match status" value="1"/>
</dbReference>
<dbReference type="InterPro" id="IPR036928">
    <property type="entry name" value="AS_sf"/>
</dbReference>
<reference evidence="4" key="1">
    <citation type="journal article" date="2019" name="Int. J. Syst. Evol. Microbiol.">
        <title>The Global Catalogue of Microorganisms (GCM) 10K type strain sequencing project: providing services to taxonomists for standard genome sequencing and annotation.</title>
        <authorList>
            <consortium name="The Broad Institute Genomics Platform"/>
            <consortium name="The Broad Institute Genome Sequencing Center for Infectious Disease"/>
            <person name="Wu L."/>
            <person name="Ma J."/>
        </authorList>
    </citation>
    <scope>NUCLEOTIDE SEQUENCE [LARGE SCALE GENOMIC DNA]</scope>
    <source>
        <strain evidence="4">CCUG 56401</strain>
    </source>
</reference>
<evidence type="ECO:0000259" key="2">
    <source>
        <dbReference type="Pfam" id="PF01425"/>
    </source>
</evidence>
<dbReference type="InterPro" id="IPR023631">
    <property type="entry name" value="Amidase_dom"/>
</dbReference>
<sequence>MDVREYAAFDGLGLAELIRTGQVAAAEVHEAAMEAIDRANPELNALVGDRFPAPLAHTVDGPFGGVPLALKDLILHAADVPMQAGSRLLGPGVTLSYDTDLMRRFRAAGFAALARTATSEFGFAATAEALVNGPTRNPWDLTRSPGGSSGGSAALVAAGAVPVAHANDGGGSIRVPAACCGLVGLKPSRGRTTPGPDHADPLLGLGVEFVLTRTVRDCAAALDAVHGAEPGDRYLLPPPQRPYAEEAVSDPRRLRIAVTTDPLLGDTTVDSSCRIGAEAVARRLETLGHHVSYAAPVIDAESFGEANCVAWSGFLAAEICDLAAGAGVAMDAQHLEATTLACVEYGQSLTAMDVFAAQNTFNDITRQVAAFFTEYDVLLSPTTTRPNFALGELDANDTSLDARGWHDALFEVGTFTGLFNATGQPAISLPLHTSPQGWPVGVQLVGRYADEATLLALAGQLERAMPWADRRPSVHVSH</sequence>
<name>A0ABW3FZV9_9PSEU</name>